<dbReference type="EMBL" id="JH171316">
    <property type="protein sequence ID" value="EHB11411.1"/>
    <property type="molecule type" value="Genomic_DNA"/>
</dbReference>
<organism evidence="1 2">
    <name type="scientific">Heterocephalus glaber</name>
    <name type="common">Naked mole rat</name>
    <dbReference type="NCBI Taxonomy" id="10181"/>
    <lineage>
        <taxon>Eukaryota</taxon>
        <taxon>Metazoa</taxon>
        <taxon>Chordata</taxon>
        <taxon>Craniata</taxon>
        <taxon>Vertebrata</taxon>
        <taxon>Euteleostomi</taxon>
        <taxon>Mammalia</taxon>
        <taxon>Eutheria</taxon>
        <taxon>Euarchontoglires</taxon>
        <taxon>Glires</taxon>
        <taxon>Rodentia</taxon>
        <taxon>Hystricomorpha</taxon>
        <taxon>Bathyergidae</taxon>
        <taxon>Heterocephalus</taxon>
    </lineage>
</organism>
<accession>G5BQ50</accession>
<evidence type="ECO:0000313" key="1">
    <source>
        <dbReference type="EMBL" id="EHB11411.1"/>
    </source>
</evidence>
<name>G5BQ50_HETGA</name>
<evidence type="ECO:0000313" key="2">
    <source>
        <dbReference type="Proteomes" id="UP000006813"/>
    </source>
</evidence>
<sequence length="79" mass="9151">MMSQNRDITTRLCGALFIGTAYTLTPTDKMIPTSRTSFENEEKTSLPRRELDFPNYLTSKMLKLSKDSFLKKYSLVKSY</sequence>
<protein>
    <submittedName>
        <fullName evidence="1">Uncharacterized protein</fullName>
    </submittedName>
</protein>
<gene>
    <name evidence="1" type="ORF">GW7_00180</name>
</gene>
<reference evidence="1 2" key="1">
    <citation type="journal article" date="2011" name="Nature">
        <title>Genome sequencing reveals insights into physiology and longevity of the naked mole rat.</title>
        <authorList>
            <person name="Kim E.B."/>
            <person name="Fang X."/>
            <person name="Fushan A.A."/>
            <person name="Huang Z."/>
            <person name="Lobanov A.V."/>
            <person name="Han L."/>
            <person name="Marino S.M."/>
            <person name="Sun X."/>
            <person name="Turanov A.A."/>
            <person name="Yang P."/>
            <person name="Yim S.H."/>
            <person name="Zhao X."/>
            <person name="Kasaikina M.V."/>
            <person name="Stoletzki N."/>
            <person name="Peng C."/>
            <person name="Polak P."/>
            <person name="Xiong Z."/>
            <person name="Kiezun A."/>
            <person name="Zhu Y."/>
            <person name="Chen Y."/>
            <person name="Kryukov G.V."/>
            <person name="Zhang Q."/>
            <person name="Peshkin L."/>
            <person name="Yang L."/>
            <person name="Bronson R.T."/>
            <person name="Buffenstein R."/>
            <person name="Wang B."/>
            <person name="Han C."/>
            <person name="Li Q."/>
            <person name="Chen L."/>
            <person name="Zhao W."/>
            <person name="Sunyaev S.R."/>
            <person name="Park T.J."/>
            <person name="Zhang G."/>
            <person name="Wang J."/>
            <person name="Gladyshev V.N."/>
        </authorList>
    </citation>
    <scope>NUCLEOTIDE SEQUENCE [LARGE SCALE GENOMIC DNA]</scope>
</reference>
<dbReference type="InParanoid" id="G5BQ50"/>
<proteinExistence type="predicted"/>
<dbReference type="Proteomes" id="UP000006813">
    <property type="component" value="Unassembled WGS sequence"/>
</dbReference>
<dbReference type="AlphaFoldDB" id="G5BQ50"/>